<gene>
    <name evidence="1" type="ORF">LITE_LOCUS18248</name>
</gene>
<keyword evidence="2" id="KW-1185">Reference proteome</keyword>
<reference evidence="1" key="1">
    <citation type="submission" date="2022-08" db="EMBL/GenBank/DDBJ databases">
        <authorList>
            <person name="Gutierrez-Valencia J."/>
        </authorList>
    </citation>
    <scope>NUCLEOTIDE SEQUENCE</scope>
</reference>
<evidence type="ECO:0000313" key="2">
    <source>
        <dbReference type="Proteomes" id="UP001154282"/>
    </source>
</evidence>
<comment type="caution">
    <text evidence="1">The sequence shown here is derived from an EMBL/GenBank/DDBJ whole genome shotgun (WGS) entry which is preliminary data.</text>
</comment>
<dbReference type="AlphaFoldDB" id="A0AAV0KGL6"/>
<sequence length="264" mass="29233">MIAQGIVTTTGRIGITETVIGVRGRESEEAETETEKEIVGMAVAIVVVETTAIGQERGRGMAVMMTFVDAPVIENMITNVTTQSIIGTVVIMMVVMQRTILGGTINLIKGDISGLSMINNDISSMTVIVVGSSNMTTWMFKKAIKTVMAINTLLAVIDHIRRTNQPSLELTLRLVPMFANEAAEFAAAMIEGGRAVQIGEEAMADGWSAEMPGVRRRQRLWRRRFFLDPDFEIVPEAYLSKWYTATSKVYTVTRAWRLLLRKIE</sequence>
<protein>
    <submittedName>
        <fullName evidence="1">Uncharacterized protein</fullName>
    </submittedName>
</protein>
<organism evidence="1 2">
    <name type="scientific">Linum tenue</name>
    <dbReference type="NCBI Taxonomy" id="586396"/>
    <lineage>
        <taxon>Eukaryota</taxon>
        <taxon>Viridiplantae</taxon>
        <taxon>Streptophyta</taxon>
        <taxon>Embryophyta</taxon>
        <taxon>Tracheophyta</taxon>
        <taxon>Spermatophyta</taxon>
        <taxon>Magnoliopsida</taxon>
        <taxon>eudicotyledons</taxon>
        <taxon>Gunneridae</taxon>
        <taxon>Pentapetalae</taxon>
        <taxon>rosids</taxon>
        <taxon>fabids</taxon>
        <taxon>Malpighiales</taxon>
        <taxon>Linaceae</taxon>
        <taxon>Linum</taxon>
    </lineage>
</organism>
<proteinExistence type="predicted"/>
<evidence type="ECO:0000313" key="1">
    <source>
        <dbReference type="EMBL" id="CAI0420071.1"/>
    </source>
</evidence>
<dbReference type="Proteomes" id="UP001154282">
    <property type="component" value="Unassembled WGS sequence"/>
</dbReference>
<dbReference type="EMBL" id="CAMGYJ010000005">
    <property type="protein sequence ID" value="CAI0420071.1"/>
    <property type="molecule type" value="Genomic_DNA"/>
</dbReference>
<accession>A0AAV0KGL6</accession>
<name>A0AAV0KGL6_9ROSI</name>